<feature type="compositionally biased region" description="Acidic residues" evidence="5">
    <location>
        <begin position="429"/>
        <end position="450"/>
    </location>
</feature>
<dbReference type="Pfam" id="PF22298">
    <property type="entry name" value="Tsr1_G-like"/>
    <property type="match status" value="1"/>
</dbReference>
<evidence type="ECO:0000259" key="6">
    <source>
        <dbReference type="PROSITE" id="PS51714"/>
    </source>
</evidence>
<name>A0A0H2RQH2_9AGAM</name>
<dbReference type="GO" id="GO:0000479">
    <property type="term" value="P:endonucleolytic cleavage of tricistronic rRNA transcript (SSU-rRNA, 5.8S rRNA, LSU-rRNA)"/>
    <property type="evidence" value="ECO:0007669"/>
    <property type="project" value="TreeGrafter"/>
</dbReference>
<organism evidence="7 8">
    <name type="scientific">Schizopora paradoxa</name>
    <dbReference type="NCBI Taxonomy" id="27342"/>
    <lineage>
        <taxon>Eukaryota</taxon>
        <taxon>Fungi</taxon>
        <taxon>Dikarya</taxon>
        <taxon>Basidiomycota</taxon>
        <taxon>Agaricomycotina</taxon>
        <taxon>Agaricomycetes</taxon>
        <taxon>Hymenochaetales</taxon>
        <taxon>Schizoporaceae</taxon>
        <taxon>Schizopora</taxon>
    </lineage>
</organism>
<feature type="domain" description="Bms1-type G" evidence="6">
    <location>
        <begin position="84"/>
        <end position="249"/>
    </location>
</feature>
<dbReference type="OrthoDB" id="119302at2759"/>
<gene>
    <name evidence="7" type="ORF">SCHPADRAFT_830643</name>
</gene>
<dbReference type="FunCoup" id="A0A0H2RQH2">
    <property type="interactions" value="475"/>
</dbReference>
<dbReference type="GO" id="GO:0003924">
    <property type="term" value="F:GTPase activity"/>
    <property type="evidence" value="ECO:0007669"/>
    <property type="project" value="TreeGrafter"/>
</dbReference>
<evidence type="ECO:0000256" key="5">
    <source>
        <dbReference type="SAM" id="MobiDB-lite"/>
    </source>
</evidence>
<dbReference type="PANTHER" id="PTHR12858:SF1">
    <property type="entry name" value="PRE-RRNA-PROCESSING PROTEIN TSR1 HOMOLOG"/>
    <property type="match status" value="1"/>
</dbReference>
<dbReference type="GO" id="GO:0030688">
    <property type="term" value="C:preribosome, small subunit precursor"/>
    <property type="evidence" value="ECO:0007669"/>
    <property type="project" value="TreeGrafter"/>
</dbReference>
<feature type="compositionally biased region" description="Basic and acidic residues" evidence="5">
    <location>
        <begin position="25"/>
        <end position="34"/>
    </location>
</feature>
<dbReference type="SMART" id="SM00785">
    <property type="entry name" value="AARP2CN"/>
    <property type="match status" value="1"/>
</dbReference>
<keyword evidence="8" id="KW-1185">Reference proteome</keyword>
<dbReference type="InterPro" id="IPR039761">
    <property type="entry name" value="Bms1/Tsr1"/>
</dbReference>
<feature type="compositionally biased region" description="Basic residues" evidence="5">
    <location>
        <begin position="1"/>
        <end position="24"/>
    </location>
</feature>
<dbReference type="SMART" id="SM01362">
    <property type="entry name" value="DUF663"/>
    <property type="match status" value="1"/>
</dbReference>
<dbReference type="STRING" id="27342.A0A0H2RQH2"/>
<protein>
    <submittedName>
        <fullName evidence="7">DUF663-domain-containing protein</fullName>
    </submittedName>
</protein>
<feature type="region of interest" description="Disordered" evidence="5">
    <location>
        <begin position="1"/>
        <end position="50"/>
    </location>
</feature>
<dbReference type="GO" id="GO:0034511">
    <property type="term" value="F:U3 snoRNA binding"/>
    <property type="evidence" value="ECO:0007669"/>
    <property type="project" value="TreeGrafter"/>
</dbReference>
<dbReference type="InterPro" id="IPR007034">
    <property type="entry name" value="BMS1_TSR1_C"/>
</dbReference>
<evidence type="ECO:0000256" key="2">
    <source>
        <dbReference type="ARBA" id="ARBA00022517"/>
    </source>
</evidence>
<dbReference type="Pfam" id="PF04950">
    <property type="entry name" value="RIBIOP_C"/>
    <property type="match status" value="1"/>
</dbReference>
<accession>A0A0H2RQH2</accession>
<dbReference type="PANTHER" id="PTHR12858">
    <property type="entry name" value="RIBOSOME BIOGENESIS PROTEIN"/>
    <property type="match status" value="1"/>
</dbReference>
<dbReference type="GO" id="GO:0000462">
    <property type="term" value="P:maturation of SSU-rRNA from tricistronic rRNA transcript (SSU-rRNA, 5.8S rRNA, LSU-rRNA)"/>
    <property type="evidence" value="ECO:0007669"/>
    <property type="project" value="TreeGrafter"/>
</dbReference>
<evidence type="ECO:0000313" key="8">
    <source>
        <dbReference type="Proteomes" id="UP000053477"/>
    </source>
</evidence>
<dbReference type="InterPro" id="IPR012948">
    <property type="entry name" value="AARP2CN"/>
</dbReference>
<proteinExistence type="inferred from homology"/>
<feature type="region of interest" description="Disordered" evidence="5">
    <location>
        <begin position="346"/>
        <end position="533"/>
    </location>
</feature>
<keyword evidence="2" id="KW-0690">Ribosome biogenesis</keyword>
<feature type="compositionally biased region" description="Polar residues" evidence="5">
    <location>
        <begin position="397"/>
        <end position="407"/>
    </location>
</feature>
<feature type="compositionally biased region" description="Acidic residues" evidence="5">
    <location>
        <begin position="517"/>
        <end position="531"/>
    </location>
</feature>
<feature type="compositionally biased region" description="Polar residues" evidence="5">
    <location>
        <begin position="36"/>
        <end position="45"/>
    </location>
</feature>
<sequence>MVEGQHHHRSTLKQKNKPFKSKHSSKSELKDKSKGKQSQKTNPHSNAAVAQLRVDRKNAAKQAQLRKRQELVNATRLFNGIDGTPRIVTVVPLTSDVNARNVVCALAKALDVDSESCPEKGLWKMQASRFKTSLQFIILPHRDFYSTLDSCKAADYVVFAMSDSVEVDTWGDTLLRTLQAQGLPSVVSCIANSSSQINQKDRPSIAKSLLSFISYFVPSQTRVFDLAPGASSSSDCLSAVRALCEGRPNDVRWREGRPWILAENVEFVKGTSSGQVAEGSSNGTLNVTGTVRGSVPLDVNRLIHIVGVGDYRVDKILSATLPQTSSGKGKATAGMDIDNASQAAVLAEADQEDADSLVSTNEPDDMAGEQTWPTEEEMSHPVNQEDNNDKSLPDASAGTTPKSIQRGKSTKVKRKSHGLGDYMASWIVESDEEDEDGDEDGEDRPTEDDINMNGIGNSEEPAHDGVDDDDMDEEMSIDASAAKSSGKRVAFEDLDEEEEAEQLKAWLARPRAHTSEEEKEERDDAEFPDEIDTPRDIPARERFARYRGLRSLRTSPWDPYENLPKDYGRVFALEDWRKVERAVKRRAFESPSPISAGGRVTIVLRDFSETDAASLIEAAKSDAKPIVLFGLFEHEHKMTVLNFTVQRNTEYNEPVKSKDPMILCYGPRRLRVGPIYSQLTRSGGGKGANNVHKFERWLRHANSAASVATTYAPVCFGGGGFGGGGVPCSLLRENINDEQAPFLVAMGAFLNADTTRIVAKRILLTGHPFKVHKKTATVRYMFFNPDDVSYFKPIQLHTKYGRTGHIRASLGTHGYYKAHFDGPINQMDTVCMALYKRVYPRWPSAWRENKTESRRTEVVAAGTDEVVAMEE</sequence>
<evidence type="ECO:0000256" key="4">
    <source>
        <dbReference type="ARBA" id="ARBA00038288"/>
    </source>
</evidence>
<evidence type="ECO:0000313" key="7">
    <source>
        <dbReference type="EMBL" id="KLO11718.1"/>
    </source>
</evidence>
<dbReference type="InParanoid" id="A0A0H2RQH2"/>
<dbReference type="PROSITE" id="PS51714">
    <property type="entry name" value="G_BMS1"/>
    <property type="match status" value="1"/>
</dbReference>
<feature type="compositionally biased region" description="Acidic residues" evidence="5">
    <location>
        <begin position="466"/>
        <end position="476"/>
    </location>
</feature>
<keyword evidence="3" id="KW-0539">Nucleus</keyword>
<comment type="subcellular location">
    <subcellularLocation>
        <location evidence="1">Nucleus</location>
        <location evidence="1">Nucleolus</location>
    </subcellularLocation>
</comment>
<dbReference type="InterPro" id="IPR030387">
    <property type="entry name" value="G_Bms1/Tsr1_dom"/>
</dbReference>
<dbReference type="EMBL" id="KQ085993">
    <property type="protein sequence ID" value="KLO11718.1"/>
    <property type="molecule type" value="Genomic_DNA"/>
</dbReference>
<evidence type="ECO:0000256" key="1">
    <source>
        <dbReference type="ARBA" id="ARBA00004604"/>
    </source>
</evidence>
<evidence type="ECO:0000256" key="3">
    <source>
        <dbReference type="ARBA" id="ARBA00023242"/>
    </source>
</evidence>
<dbReference type="Pfam" id="PF08142">
    <property type="entry name" value="AARP2CN"/>
    <property type="match status" value="1"/>
</dbReference>
<dbReference type="GO" id="GO:0005730">
    <property type="term" value="C:nucleolus"/>
    <property type="evidence" value="ECO:0007669"/>
    <property type="project" value="UniProtKB-SubCell"/>
</dbReference>
<reference evidence="7 8" key="1">
    <citation type="submission" date="2015-04" db="EMBL/GenBank/DDBJ databases">
        <title>Complete genome sequence of Schizopora paradoxa KUC8140, a cosmopolitan wood degrader in East Asia.</title>
        <authorList>
            <consortium name="DOE Joint Genome Institute"/>
            <person name="Min B."/>
            <person name="Park H."/>
            <person name="Jang Y."/>
            <person name="Kim J.-J."/>
            <person name="Kim K.H."/>
            <person name="Pangilinan J."/>
            <person name="Lipzen A."/>
            <person name="Riley R."/>
            <person name="Grigoriev I.V."/>
            <person name="Spatafora J.W."/>
            <person name="Choi I.-G."/>
        </authorList>
    </citation>
    <scope>NUCLEOTIDE SEQUENCE [LARGE SCALE GENOMIC DNA]</scope>
    <source>
        <strain evidence="7 8">KUC8140</strain>
    </source>
</reference>
<feature type="compositionally biased region" description="Basic residues" evidence="5">
    <location>
        <begin position="408"/>
        <end position="417"/>
    </location>
</feature>
<dbReference type="Proteomes" id="UP000053477">
    <property type="component" value="Unassembled WGS sequence"/>
</dbReference>
<dbReference type="AlphaFoldDB" id="A0A0H2RQH2"/>
<dbReference type="GO" id="GO:0005525">
    <property type="term" value="F:GTP binding"/>
    <property type="evidence" value="ECO:0007669"/>
    <property type="project" value="TreeGrafter"/>
</dbReference>
<comment type="similarity">
    <text evidence="4">Belongs to the TRAFAC class translation factor GTPase superfamily. Bms1-like GTPase family. TSR1 subfamily.</text>
</comment>